<proteinExistence type="predicted"/>
<organism evidence="3 4">
    <name type="scientific">Leptospira congkakensis</name>
    <dbReference type="NCBI Taxonomy" id="2484932"/>
    <lineage>
        <taxon>Bacteria</taxon>
        <taxon>Pseudomonadati</taxon>
        <taxon>Spirochaetota</taxon>
        <taxon>Spirochaetia</taxon>
        <taxon>Leptospirales</taxon>
        <taxon>Leptospiraceae</taxon>
        <taxon>Leptospira</taxon>
    </lineage>
</organism>
<dbReference type="InterPro" id="IPR016187">
    <property type="entry name" value="CTDL_fold"/>
</dbReference>
<dbReference type="Gene3D" id="3.10.100.10">
    <property type="entry name" value="Mannose-Binding Protein A, subunit A"/>
    <property type="match status" value="1"/>
</dbReference>
<dbReference type="Pfam" id="PF07588">
    <property type="entry name" value="DUF1554"/>
    <property type="match status" value="1"/>
</dbReference>
<comment type="caution">
    <text evidence="3">The sequence shown here is derived from an EMBL/GenBank/DDBJ whole genome shotgun (WGS) entry which is preliminary data.</text>
</comment>
<dbReference type="Proteomes" id="UP000298263">
    <property type="component" value="Unassembled WGS sequence"/>
</dbReference>
<dbReference type="EMBL" id="RQGP01000010">
    <property type="protein sequence ID" value="TGL94244.1"/>
    <property type="molecule type" value="Genomic_DNA"/>
</dbReference>
<evidence type="ECO:0000313" key="4">
    <source>
        <dbReference type="Proteomes" id="UP000298263"/>
    </source>
</evidence>
<dbReference type="OrthoDB" id="324891at2"/>
<dbReference type="InterPro" id="IPR011448">
    <property type="entry name" value="DUF1554"/>
</dbReference>
<evidence type="ECO:0000259" key="2">
    <source>
        <dbReference type="Pfam" id="PF07588"/>
    </source>
</evidence>
<dbReference type="SUPFAM" id="SSF56436">
    <property type="entry name" value="C-type lectin-like"/>
    <property type="match status" value="1"/>
</dbReference>
<protein>
    <submittedName>
        <fullName evidence="3">DUF1554 domain-containing protein</fullName>
    </submittedName>
</protein>
<dbReference type="InterPro" id="IPR016186">
    <property type="entry name" value="C-type_lectin-like/link_sf"/>
</dbReference>
<evidence type="ECO:0000313" key="3">
    <source>
        <dbReference type="EMBL" id="TGL94244.1"/>
    </source>
</evidence>
<keyword evidence="4" id="KW-1185">Reference proteome</keyword>
<keyword evidence="1" id="KW-0732">Signal</keyword>
<dbReference type="AlphaFoldDB" id="A0A4Z1ADX9"/>
<name>A0A4Z1ADX9_9LEPT</name>
<feature type="signal peptide" evidence="1">
    <location>
        <begin position="1"/>
        <end position="21"/>
    </location>
</feature>
<feature type="chain" id="PRO_5043205148" evidence="1">
    <location>
        <begin position="22"/>
        <end position="229"/>
    </location>
</feature>
<evidence type="ECO:0000256" key="1">
    <source>
        <dbReference type="SAM" id="SignalP"/>
    </source>
</evidence>
<reference evidence="3" key="1">
    <citation type="journal article" date="2019" name="PLoS Negl. Trop. Dis.">
        <title>Revisiting the worldwide diversity of Leptospira species in the environment.</title>
        <authorList>
            <person name="Vincent A.T."/>
            <person name="Schiettekatte O."/>
            <person name="Bourhy P."/>
            <person name="Veyrier F.J."/>
            <person name="Picardeau M."/>
        </authorList>
    </citation>
    <scope>NUCLEOTIDE SEQUENCE [LARGE SCALE GENOMIC DNA]</scope>
    <source>
        <strain evidence="3">201702422</strain>
    </source>
</reference>
<gene>
    <name evidence="3" type="ORF">EHQ69_07200</name>
</gene>
<sequence length="229" mass="24224">MRIKIAFFCLSLLCFLNCKPAALCNSGDVSSKCGILQLVMPKSNSSGSSVARIPTCSPCRIYVTATGYDANLGGIIGADNKCSSDTNKPITGTYKALIVDDINRRACTSVNCTSGGVTEQIDWVLAPNTSYVQALNTSTVVFISDTNGVLTSNLTSLISSPTGIWTGIKNNPNWDWQTDITHTCSSWVDSVSGNCGTYGVTSWNDSRSIAITSAYGSGGTLNNLLCVEQ</sequence>
<feature type="domain" description="DUF1554" evidence="2">
    <location>
        <begin position="66"/>
        <end position="202"/>
    </location>
</feature>
<accession>A0A4Z1ADX9</accession>
<dbReference type="RefSeq" id="WP_135587275.1">
    <property type="nucleotide sequence ID" value="NZ_RQGO01000019.1"/>
</dbReference>